<proteinExistence type="predicted"/>
<protein>
    <submittedName>
        <fullName evidence="1">Uncharacterized protein</fullName>
    </submittedName>
</protein>
<evidence type="ECO:0000313" key="2">
    <source>
        <dbReference type="Proteomes" id="UP001341281"/>
    </source>
</evidence>
<dbReference type="EMBL" id="CP144751">
    <property type="protein sequence ID" value="WVZ83294.1"/>
    <property type="molecule type" value="Genomic_DNA"/>
</dbReference>
<sequence>MTHSDFRREQRSQAGLYSLHVSRIVGDGDVSLSPLLRAAFEFILVDLVHLQTLAACSTVMHDTGQGNMCMQILPIDDADN</sequence>
<keyword evidence="2" id="KW-1185">Reference proteome</keyword>
<gene>
    <name evidence="1" type="ORF">U9M48_030456</name>
</gene>
<evidence type="ECO:0000313" key="1">
    <source>
        <dbReference type="EMBL" id="WVZ83294.1"/>
    </source>
</evidence>
<dbReference type="AlphaFoldDB" id="A0AAQ3U0A5"/>
<dbReference type="Proteomes" id="UP001341281">
    <property type="component" value="Chromosome 07"/>
</dbReference>
<accession>A0AAQ3U0A5</accession>
<organism evidence="1 2">
    <name type="scientific">Paspalum notatum var. saurae</name>
    <dbReference type="NCBI Taxonomy" id="547442"/>
    <lineage>
        <taxon>Eukaryota</taxon>
        <taxon>Viridiplantae</taxon>
        <taxon>Streptophyta</taxon>
        <taxon>Embryophyta</taxon>
        <taxon>Tracheophyta</taxon>
        <taxon>Spermatophyta</taxon>
        <taxon>Magnoliopsida</taxon>
        <taxon>Liliopsida</taxon>
        <taxon>Poales</taxon>
        <taxon>Poaceae</taxon>
        <taxon>PACMAD clade</taxon>
        <taxon>Panicoideae</taxon>
        <taxon>Andropogonodae</taxon>
        <taxon>Paspaleae</taxon>
        <taxon>Paspalinae</taxon>
        <taxon>Paspalum</taxon>
    </lineage>
</organism>
<name>A0AAQ3U0A5_PASNO</name>
<reference evidence="1 2" key="1">
    <citation type="submission" date="2024-02" db="EMBL/GenBank/DDBJ databases">
        <title>High-quality chromosome-scale genome assembly of Pensacola bahiagrass (Paspalum notatum Flugge var. saurae).</title>
        <authorList>
            <person name="Vega J.M."/>
            <person name="Podio M."/>
            <person name="Orjuela J."/>
            <person name="Siena L.A."/>
            <person name="Pessino S.C."/>
            <person name="Combes M.C."/>
            <person name="Mariac C."/>
            <person name="Albertini E."/>
            <person name="Pupilli F."/>
            <person name="Ortiz J.P.A."/>
            <person name="Leblanc O."/>
        </authorList>
    </citation>
    <scope>NUCLEOTIDE SEQUENCE [LARGE SCALE GENOMIC DNA]</scope>
    <source>
        <strain evidence="1">R1</strain>
        <tissue evidence="1">Leaf</tissue>
    </source>
</reference>